<dbReference type="OrthoDB" id="5505374at2"/>
<evidence type="ECO:0000256" key="1">
    <source>
        <dbReference type="SAM" id="SignalP"/>
    </source>
</evidence>
<name>A0A5C6XG00_9DELT</name>
<proteinExistence type="predicted"/>
<dbReference type="Proteomes" id="UP000321412">
    <property type="component" value="Unassembled WGS sequence"/>
</dbReference>
<evidence type="ECO:0000313" key="3">
    <source>
        <dbReference type="Proteomes" id="UP000321412"/>
    </source>
</evidence>
<gene>
    <name evidence="2" type="ORF">FRC98_05410</name>
</gene>
<dbReference type="AlphaFoldDB" id="A0A5C6XG00"/>
<organism evidence="2 3">
    <name type="scientific">Lujinxingia vulgaris</name>
    <dbReference type="NCBI Taxonomy" id="2600176"/>
    <lineage>
        <taxon>Bacteria</taxon>
        <taxon>Deltaproteobacteria</taxon>
        <taxon>Bradymonadales</taxon>
        <taxon>Lujinxingiaceae</taxon>
        <taxon>Lujinxingia</taxon>
    </lineage>
</organism>
<reference evidence="2 3" key="1">
    <citation type="submission" date="2019-08" db="EMBL/GenBank/DDBJ databases">
        <title>Bradymonadales sp. TMQ4.</title>
        <authorList>
            <person name="Liang Q."/>
        </authorList>
    </citation>
    <scope>NUCLEOTIDE SEQUENCE [LARGE SCALE GENOMIC DNA]</scope>
    <source>
        <strain evidence="2 3">TMQ4</strain>
    </source>
</reference>
<keyword evidence="1" id="KW-0732">Signal</keyword>
<protein>
    <submittedName>
        <fullName evidence="2">Uncharacterized protein</fullName>
    </submittedName>
</protein>
<sequence length="300" mass="32760">MPARRRLTSLAVLALLTLCSAQALAQDPESPEYQRMLQLSDEATTAVLDGDFETGAITFRAAFRAYPDPVLLKNEMIAWYRAGDCHSALPPARSFLRSEKALPEDIADVRTVERDCHLQLTEEALAADDIALASYHLDRLEGLELPADSQQRLNELRAQYQRKAPPKPEPVACPDDTGWSVPPPRALAFFGGGLAGAITGASLHIVALQRQDELDALSTSDDPNDARRLRQRRAAWDGYLRTSRWLVPTMYTLSAAAIATGVYLTLTDDAPGEEDSSERALRFAPTLGPDFGGAHISGSF</sequence>
<keyword evidence="3" id="KW-1185">Reference proteome</keyword>
<accession>A0A5C6XG00</accession>
<dbReference type="RefSeq" id="WP_146980275.1">
    <property type="nucleotide sequence ID" value="NZ_VOSM01000002.1"/>
</dbReference>
<evidence type="ECO:0000313" key="2">
    <source>
        <dbReference type="EMBL" id="TXD38333.1"/>
    </source>
</evidence>
<dbReference type="EMBL" id="VOSM01000002">
    <property type="protein sequence ID" value="TXD38333.1"/>
    <property type="molecule type" value="Genomic_DNA"/>
</dbReference>
<comment type="caution">
    <text evidence="2">The sequence shown here is derived from an EMBL/GenBank/DDBJ whole genome shotgun (WGS) entry which is preliminary data.</text>
</comment>
<feature type="signal peptide" evidence="1">
    <location>
        <begin position="1"/>
        <end position="25"/>
    </location>
</feature>
<feature type="chain" id="PRO_5022810791" evidence="1">
    <location>
        <begin position="26"/>
        <end position="300"/>
    </location>
</feature>